<accession>W6UDE4</accession>
<evidence type="ECO:0000313" key="1">
    <source>
        <dbReference type="EMBL" id="EUB59023.1"/>
    </source>
</evidence>
<keyword evidence="2" id="KW-1185">Reference proteome</keyword>
<organism evidence="1 2">
    <name type="scientific">Echinococcus granulosus</name>
    <name type="common">Hydatid tapeworm</name>
    <dbReference type="NCBI Taxonomy" id="6210"/>
    <lineage>
        <taxon>Eukaryota</taxon>
        <taxon>Metazoa</taxon>
        <taxon>Spiralia</taxon>
        <taxon>Lophotrochozoa</taxon>
        <taxon>Platyhelminthes</taxon>
        <taxon>Cestoda</taxon>
        <taxon>Eucestoda</taxon>
        <taxon>Cyclophyllidea</taxon>
        <taxon>Taeniidae</taxon>
        <taxon>Echinococcus</taxon>
        <taxon>Echinococcus granulosus group</taxon>
    </lineage>
</organism>
<comment type="caution">
    <text evidence="1">The sequence shown here is derived from an EMBL/GenBank/DDBJ whole genome shotgun (WGS) entry which is preliminary data.</text>
</comment>
<dbReference type="EMBL" id="APAU02000051">
    <property type="protein sequence ID" value="EUB59023.1"/>
    <property type="molecule type" value="Genomic_DNA"/>
</dbReference>
<dbReference type="KEGG" id="egl:EGR_06139"/>
<gene>
    <name evidence="1" type="ORF">EGR_06139</name>
</gene>
<protein>
    <submittedName>
        <fullName evidence="1">Uncharacterized protein</fullName>
    </submittedName>
</protein>
<evidence type="ECO:0000313" key="2">
    <source>
        <dbReference type="Proteomes" id="UP000019149"/>
    </source>
</evidence>
<dbReference type="CTD" id="36341854"/>
<dbReference type="AlphaFoldDB" id="W6UDE4"/>
<sequence length="64" mass="7285">MLLAFRLVPLSLDGLSSTRATRMGRRRLSFLFWDDITTSHHTSDELFKADHTVSQACTTPHTHT</sequence>
<reference evidence="1 2" key="1">
    <citation type="journal article" date="2013" name="Nat. Genet.">
        <title>The genome of the hydatid tapeworm Echinococcus granulosus.</title>
        <authorList>
            <person name="Zheng H."/>
            <person name="Zhang W."/>
            <person name="Zhang L."/>
            <person name="Zhang Z."/>
            <person name="Li J."/>
            <person name="Lu G."/>
            <person name="Zhu Y."/>
            <person name="Wang Y."/>
            <person name="Huang Y."/>
            <person name="Liu J."/>
            <person name="Kang H."/>
            <person name="Chen J."/>
            <person name="Wang L."/>
            <person name="Chen A."/>
            <person name="Yu S."/>
            <person name="Gao Z."/>
            <person name="Jin L."/>
            <person name="Gu W."/>
            <person name="Wang Z."/>
            <person name="Zhao L."/>
            <person name="Shi B."/>
            <person name="Wen H."/>
            <person name="Lin R."/>
            <person name="Jones M.K."/>
            <person name="Brejova B."/>
            <person name="Vinar T."/>
            <person name="Zhao G."/>
            <person name="McManus D.P."/>
            <person name="Chen Z."/>
            <person name="Zhou Y."/>
            <person name="Wang S."/>
        </authorList>
    </citation>
    <scope>NUCLEOTIDE SEQUENCE [LARGE SCALE GENOMIC DNA]</scope>
</reference>
<proteinExistence type="predicted"/>
<dbReference type="Proteomes" id="UP000019149">
    <property type="component" value="Unassembled WGS sequence"/>
</dbReference>
<dbReference type="GeneID" id="36341854"/>
<name>W6UDE4_ECHGR</name>
<dbReference type="RefSeq" id="XP_024350219.1">
    <property type="nucleotide sequence ID" value="XM_024495388.1"/>
</dbReference>